<reference evidence="1 2" key="1">
    <citation type="submission" date="2023-05" db="EMBL/GenBank/DDBJ databases">
        <title>Novel species of genus Flectobacillus isolated from stream in China.</title>
        <authorList>
            <person name="Lu H."/>
        </authorList>
    </citation>
    <scope>NUCLEOTIDE SEQUENCE [LARGE SCALE GENOMIC DNA]</scope>
    <source>
        <strain evidence="1 2">KCTC 42575</strain>
    </source>
</reference>
<gene>
    <name evidence="1" type="ORF">QM524_09225</name>
</gene>
<name>A0ABT6Y744_9BACT</name>
<dbReference type="InterPro" id="IPR039261">
    <property type="entry name" value="FNR_nucleotide-bd"/>
</dbReference>
<dbReference type="EMBL" id="JASHIF010000008">
    <property type="protein sequence ID" value="MDI9859388.1"/>
    <property type="molecule type" value="Genomic_DNA"/>
</dbReference>
<dbReference type="Gene3D" id="3.40.50.80">
    <property type="entry name" value="Nucleotide-binding domain of ferredoxin-NADP reductase (FNR) module"/>
    <property type="match status" value="1"/>
</dbReference>
<evidence type="ECO:0000313" key="1">
    <source>
        <dbReference type="EMBL" id="MDI9859388.1"/>
    </source>
</evidence>
<protein>
    <submittedName>
        <fullName evidence="1">Uncharacterized protein</fullName>
    </submittedName>
</protein>
<organism evidence="1 2">
    <name type="scientific">Flectobacillus roseus</name>
    <dbReference type="NCBI Taxonomy" id="502259"/>
    <lineage>
        <taxon>Bacteria</taxon>
        <taxon>Pseudomonadati</taxon>
        <taxon>Bacteroidota</taxon>
        <taxon>Cytophagia</taxon>
        <taxon>Cytophagales</taxon>
        <taxon>Flectobacillaceae</taxon>
        <taxon>Flectobacillus</taxon>
    </lineage>
</organism>
<keyword evidence="2" id="KW-1185">Reference proteome</keyword>
<proteinExistence type="predicted"/>
<sequence>METHYIFLAHQVGIASVFPLIKERLANHAQVSLLYYSSNHLYDFQKELGILQYHFNSQLYISYESDYTEHKGLLKNDNIEAIINANTIPNMCFTISGNPLFSERIKNVLLFLGANNIIIQEQYFVA</sequence>
<evidence type="ECO:0000313" key="2">
    <source>
        <dbReference type="Proteomes" id="UP001236507"/>
    </source>
</evidence>
<dbReference type="SUPFAM" id="SSF52343">
    <property type="entry name" value="Ferredoxin reductase-like, C-terminal NADP-linked domain"/>
    <property type="match status" value="1"/>
</dbReference>
<dbReference type="Proteomes" id="UP001236507">
    <property type="component" value="Unassembled WGS sequence"/>
</dbReference>
<accession>A0ABT6Y744</accession>
<dbReference type="RefSeq" id="WP_283344345.1">
    <property type="nucleotide sequence ID" value="NZ_JASHIF010000008.1"/>
</dbReference>
<comment type="caution">
    <text evidence="1">The sequence shown here is derived from an EMBL/GenBank/DDBJ whole genome shotgun (WGS) entry which is preliminary data.</text>
</comment>